<feature type="domain" description="Bacterial type II secretion system protein E" evidence="2">
    <location>
        <begin position="255"/>
        <end position="269"/>
    </location>
</feature>
<dbReference type="GO" id="GO:0016887">
    <property type="term" value="F:ATP hydrolysis activity"/>
    <property type="evidence" value="ECO:0007669"/>
    <property type="project" value="InterPro"/>
</dbReference>
<dbReference type="InterPro" id="IPR001482">
    <property type="entry name" value="T2SS/T4SS_dom"/>
</dbReference>
<evidence type="ECO:0000259" key="2">
    <source>
        <dbReference type="PROSITE" id="PS00662"/>
    </source>
</evidence>
<dbReference type="SUPFAM" id="SSF52540">
    <property type="entry name" value="P-loop containing nucleoside triphosphate hydrolases"/>
    <property type="match status" value="1"/>
</dbReference>
<dbReference type="Gene3D" id="3.40.50.300">
    <property type="entry name" value="P-loop containing nucleotide triphosphate hydrolases"/>
    <property type="match status" value="1"/>
</dbReference>
<evidence type="ECO:0000256" key="1">
    <source>
        <dbReference type="ARBA" id="ARBA00006611"/>
    </source>
</evidence>
<dbReference type="RefSeq" id="WP_006682253.1">
    <property type="nucleotide sequence ID" value="NZ_CAFB01000037.1"/>
</dbReference>
<dbReference type="Gene3D" id="3.30.450.90">
    <property type="match status" value="1"/>
</dbReference>
<dbReference type="PROSITE" id="PS00662">
    <property type="entry name" value="T2SP_E"/>
    <property type="match status" value="1"/>
</dbReference>
<dbReference type="STRING" id="1070319.CAGGBEG34_200008"/>
<protein>
    <submittedName>
        <fullName evidence="3">Putative conjugal transfer protein trbB</fullName>
    </submittedName>
</protein>
<name>G2J8B3_9BURK</name>
<gene>
    <name evidence="3" type="primary">trbB</name>
    <name evidence="3" type="ORF">CAGGBEG34_200008</name>
</gene>
<dbReference type="EMBL" id="CAFB01000037">
    <property type="protein sequence ID" value="CCD29010.1"/>
    <property type="molecule type" value="Genomic_DNA"/>
</dbReference>
<dbReference type="InterPro" id="IPR027417">
    <property type="entry name" value="P-loop_NTPase"/>
</dbReference>
<dbReference type="CDD" id="cd01130">
    <property type="entry name" value="VirB11-like_ATPase"/>
    <property type="match status" value="1"/>
</dbReference>
<dbReference type="OrthoDB" id="9810761at2"/>
<evidence type="ECO:0000313" key="3">
    <source>
        <dbReference type="EMBL" id="CCD29010.1"/>
    </source>
</evidence>
<organism evidence="3 4">
    <name type="scientific">Candidatus Glomeribacter gigasporarum BEG34</name>
    <dbReference type="NCBI Taxonomy" id="1070319"/>
    <lineage>
        <taxon>Bacteria</taxon>
        <taxon>Pseudomonadati</taxon>
        <taxon>Pseudomonadota</taxon>
        <taxon>Betaproteobacteria</taxon>
        <taxon>Burkholderiales</taxon>
        <taxon>Burkholderiaceae</taxon>
        <taxon>Candidatus Glomeribacter</taxon>
    </lineage>
</organism>
<dbReference type="Pfam" id="PF00437">
    <property type="entry name" value="T2SSE"/>
    <property type="match status" value="1"/>
</dbReference>
<dbReference type="AlphaFoldDB" id="G2J8B3"/>
<dbReference type="PANTHER" id="PTHR30486:SF6">
    <property type="entry name" value="TYPE IV PILUS RETRACTATION ATPASE PILT"/>
    <property type="match status" value="1"/>
</dbReference>
<reference evidence="3 4" key="1">
    <citation type="submission" date="2011-08" db="EMBL/GenBank/DDBJ databases">
        <title>The genome of the obligate endobacterium of an arbuscular mycorrhizal fungus reveals an interphylum network of nutritional interactions.</title>
        <authorList>
            <person name="Ghignone S."/>
            <person name="Salvioli A."/>
            <person name="Anca I."/>
            <person name="Lumini E."/>
            <person name="Ortu G."/>
            <person name="Petiti L."/>
            <person name="Cruveiller S."/>
            <person name="Bianciotto V."/>
            <person name="Piffanelli P."/>
            <person name="Lanfranco L."/>
            <person name="Bonfante P."/>
        </authorList>
    </citation>
    <scope>NUCLEOTIDE SEQUENCE [LARGE SCALE GENOMIC DNA]</scope>
    <source>
        <strain evidence="3 4">BEG34</strain>
    </source>
</reference>
<accession>G2J8B3</accession>
<dbReference type="eggNOG" id="COG4962">
    <property type="taxonomic scope" value="Bacteria"/>
</dbReference>
<sequence length="362" mass="40063">METVCPPNPDSAALPPSTLQQRAQQRKLEGLRRDFGPLCLQLLDTPDVIELMLNPDGRIWIDQLGIGMKDTGYRMPRAQAEKLLGDLAAMLDTELTREKPILEGELPLDGSRFEGLIPPVVVQPVFSIRKRAALVFTLEDYEQQGILSCFDDRLNQHHCASPSFADSVRGKSHRDVIRLAVQQRKNILVIGSTGSGKTTLVNAILHAICQLTPEHRIILIEDTGEIQCAAENAVALRAYPGDARRDIAALLRATMRLRPDRIIVGEVRDGAALALLKMWNTGHPGGLATIHANDCEHGLVRMQQLIDENAGITANPHVIAHSIDLCIFIEKEASIAAGRKVKQVALVERYDETRQKYVVRQI</sequence>
<dbReference type="InterPro" id="IPR050921">
    <property type="entry name" value="T4SS_GSP_E_ATPase"/>
</dbReference>
<proteinExistence type="inferred from homology"/>
<dbReference type="PANTHER" id="PTHR30486">
    <property type="entry name" value="TWITCHING MOTILITY PROTEIN PILT"/>
    <property type="match status" value="1"/>
</dbReference>
<keyword evidence="4" id="KW-1185">Reference proteome</keyword>
<comment type="caution">
    <text evidence="3">The sequence shown here is derived from an EMBL/GenBank/DDBJ whole genome shotgun (WGS) entry which is preliminary data.</text>
</comment>
<dbReference type="Proteomes" id="UP000054051">
    <property type="component" value="Unassembled WGS sequence"/>
</dbReference>
<evidence type="ECO:0000313" key="4">
    <source>
        <dbReference type="Proteomes" id="UP000054051"/>
    </source>
</evidence>
<comment type="similarity">
    <text evidence="1">Belongs to the GSP E family.</text>
</comment>